<name>A0A8S3B4R9_9BILA</name>
<sequence length="28" mass="3213">MESIPAYQLGGVIIPRRLRKRRSSMIAL</sequence>
<dbReference type="EMBL" id="CAJOBI010147648">
    <property type="protein sequence ID" value="CAF4796990.1"/>
    <property type="molecule type" value="Genomic_DNA"/>
</dbReference>
<dbReference type="AlphaFoldDB" id="A0A8S3B4R9"/>
<feature type="non-terminal residue" evidence="1">
    <location>
        <position position="1"/>
    </location>
</feature>
<evidence type="ECO:0000313" key="1">
    <source>
        <dbReference type="EMBL" id="CAF4796990.1"/>
    </source>
</evidence>
<feature type="non-terminal residue" evidence="1">
    <location>
        <position position="28"/>
    </location>
</feature>
<proteinExistence type="predicted"/>
<reference evidence="1" key="1">
    <citation type="submission" date="2021-02" db="EMBL/GenBank/DDBJ databases">
        <authorList>
            <person name="Nowell W R."/>
        </authorList>
    </citation>
    <scope>NUCLEOTIDE SEQUENCE</scope>
</reference>
<comment type="caution">
    <text evidence="1">The sequence shown here is derived from an EMBL/GenBank/DDBJ whole genome shotgun (WGS) entry which is preliminary data.</text>
</comment>
<dbReference type="Proteomes" id="UP000676336">
    <property type="component" value="Unassembled WGS sequence"/>
</dbReference>
<gene>
    <name evidence="1" type="ORF">SMN809_LOCUS47008</name>
</gene>
<accession>A0A8S3B4R9</accession>
<protein>
    <submittedName>
        <fullName evidence="1">Uncharacterized protein</fullName>
    </submittedName>
</protein>
<organism evidence="1 2">
    <name type="scientific">Rotaria magnacalcarata</name>
    <dbReference type="NCBI Taxonomy" id="392030"/>
    <lineage>
        <taxon>Eukaryota</taxon>
        <taxon>Metazoa</taxon>
        <taxon>Spiralia</taxon>
        <taxon>Gnathifera</taxon>
        <taxon>Rotifera</taxon>
        <taxon>Eurotatoria</taxon>
        <taxon>Bdelloidea</taxon>
        <taxon>Philodinida</taxon>
        <taxon>Philodinidae</taxon>
        <taxon>Rotaria</taxon>
    </lineage>
</organism>
<evidence type="ECO:0000313" key="2">
    <source>
        <dbReference type="Proteomes" id="UP000676336"/>
    </source>
</evidence>